<proteinExistence type="inferred from homology"/>
<dbReference type="InterPro" id="IPR015341">
    <property type="entry name" value="Glyco_hydro_38_cen"/>
</dbReference>
<keyword evidence="21" id="KW-1185">Reference proteome</keyword>
<keyword evidence="6 16" id="KW-0378">Hydrolase</keyword>
<feature type="transmembrane region" description="Helical" evidence="18">
    <location>
        <begin position="7"/>
        <end position="24"/>
    </location>
</feature>
<dbReference type="GO" id="GO:0004572">
    <property type="term" value="F:mannosyl-oligosaccharide 1,3-1,6-alpha-mannosidase activity"/>
    <property type="evidence" value="ECO:0007669"/>
    <property type="project" value="UniProtKB-EC"/>
</dbReference>
<dbReference type="GO" id="GO:0030246">
    <property type="term" value="F:carbohydrate binding"/>
    <property type="evidence" value="ECO:0007669"/>
    <property type="project" value="InterPro"/>
</dbReference>
<comment type="cofactor">
    <cofactor evidence="16">
        <name>Zn(2+)</name>
        <dbReference type="ChEBI" id="CHEBI:29105"/>
    </cofactor>
    <text evidence="16">Binds 1 zinc ion per subunit.</text>
</comment>
<keyword evidence="9 18" id="KW-1133">Transmembrane helix</keyword>
<dbReference type="FunFam" id="1.20.1270.50:FF:000001">
    <property type="entry name" value="Alpha-mannosidase"/>
    <property type="match status" value="1"/>
</dbReference>
<protein>
    <recommendedName>
        <fullName evidence="16">Alpha-mannosidase</fullName>
        <ecNumber evidence="16">3.2.1.-</ecNumber>
    </recommendedName>
</protein>
<evidence type="ECO:0000256" key="13">
    <source>
        <dbReference type="ARBA" id="ARBA00023295"/>
    </source>
</evidence>
<dbReference type="SMART" id="SM00872">
    <property type="entry name" value="Alpha-mann_mid"/>
    <property type="match status" value="1"/>
</dbReference>
<dbReference type="InterPro" id="IPR013780">
    <property type="entry name" value="Glyco_hydro_b"/>
</dbReference>
<evidence type="ECO:0000256" key="9">
    <source>
        <dbReference type="ARBA" id="ARBA00022989"/>
    </source>
</evidence>
<evidence type="ECO:0000256" key="17">
    <source>
        <dbReference type="SAM" id="Coils"/>
    </source>
</evidence>
<evidence type="ECO:0000256" key="10">
    <source>
        <dbReference type="ARBA" id="ARBA00023034"/>
    </source>
</evidence>
<dbReference type="GeneID" id="119729617"/>
<name>A0A914A3N5_PATMI</name>
<keyword evidence="4 18" id="KW-0812">Transmembrane</keyword>
<dbReference type="InterPro" id="IPR000602">
    <property type="entry name" value="Glyco_hydro_38_N"/>
</dbReference>
<evidence type="ECO:0000256" key="8">
    <source>
        <dbReference type="ARBA" id="ARBA00022968"/>
    </source>
</evidence>
<dbReference type="Pfam" id="PF07748">
    <property type="entry name" value="Glyco_hydro_38C"/>
    <property type="match status" value="1"/>
</dbReference>
<dbReference type="GO" id="GO:0046872">
    <property type="term" value="F:metal ion binding"/>
    <property type="evidence" value="ECO:0007669"/>
    <property type="project" value="UniProtKB-KW"/>
</dbReference>
<keyword evidence="8" id="KW-0735">Signal-anchor</keyword>
<evidence type="ECO:0000256" key="5">
    <source>
        <dbReference type="ARBA" id="ARBA00022723"/>
    </source>
</evidence>
<dbReference type="PANTHER" id="PTHR11607">
    <property type="entry name" value="ALPHA-MANNOSIDASE"/>
    <property type="match status" value="1"/>
</dbReference>
<dbReference type="SUPFAM" id="SSF88688">
    <property type="entry name" value="Families 57/38 glycoside transferase middle domain"/>
    <property type="match status" value="1"/>
</dbReference>
<organism evidence="20 21">
    <name type="scientific">Patiria miniata</name>
    <name type="common">Bat star</name>
    <name type="synonym">Asterina miniata</name>
    <dbReference type="NCBI Taxonomy" id="46514"/>
    <lineage>
        <taxon>Eukaryota</taxon>
        <taxon>Metazoa</taxon>
        <taxon>Echinodermata</taxon>
        <taxon>Eleutherozoa</taxon>
        <taxon>Asterozoa</taxon>
        <taxon>Asteroidea</taxon>
        <taxon>Valvatacea</taxon>
        <taxon>Valvatida</taxon>
        <taxon>Asterinidae</taxon>
        <taxon>Patiria</taxon>
    </lineage>
</organism>
<evidence type="ECO:0000256" key="1">
    <source>
        <dbReference type="ARBA" id="ARBA00004323"/>
    </source>
</evidence>
<dbReference type="OMA" id="NTDILCH"/>
<dbReference type="CDD" id="cd10809">
    <property type="entry name" value="GH38N_AMII_GMII_SfManIII_like"/>
    <property type="match status" value="1"/>
</dbReference>
<keyword evidence="12" id="KW-1015">Disulfide bond</keyword>
<dbReference type="InterPro" id="IPR027291">
    <property type="entry name" value="Glyco_hydro_38_N_sf"/>
</dbReference>
<dbReference type="FunFam" id="3.20.110.10:FF:000003">
    <property type="entry name" value="Alpha-mannosidase"/>
    <property type="match status" value="1"/>
</dbReference>
<evidence type="ECO:0000256" key="12">
    <source>
        <dbReference type="ARBA" id="ARBA00023157"/>
    </source>
</evidence>
<dbReference type="SUPFAM" id="SSF88713">
    <property type="entry name" value="Glycoside hydrolase/deacetylase"/>
    <property type="match status" value="1"/>
</dbReference>
<accession>A0A914A3N5</accession>
<keyword evidence="5 16" id="KW-0479">Metal-binding</keyword>
<keyword evidence="7 16" id="KW-0862">Zinc</keyword>
<reference evidence="20" key="1">
    <citation type="submission" date="2022-11" db="UniProtKB">
        <authorList>
            <consortium name="EnsemblMetazoa"/>
        </authorList>
    </citation>
    <scope>IDENTIFICATION</scope>
</reference>
<evidence type="ECO:0000256" key="11">
    <source>
        <dbReference type="ARBA" id="ARBA00023136"/>
    </source>
</evidence>
<dbReference type="GO" id="GO:0006491">
    <property type="term" value="P:N-glycan processing"/>
    <property type="evidence" value="ECO:0007669"/>
    <property type="project" value="TreeGrafter"/>
</dbReference>
<dbReference type="InterPro" id="IPR011682">
    <property type="entry name" value="Glyco_hydro_38_C"/>
</dbReference>
<dbReference type="AlphaFoldDB" id="A0A914A3N5"/>
<dbReference type="OrthoDB" id="10261055at2759"/>
<evidence type="ECO:0000256" key="2">
    <source>
        <dbReference type="ARBA" id="ARBA00004922"/>
    </source>
</evidence>
<dbReference type="GO" id="GO:0006013">
    <property type="term" value="P:mannose metabolic process"/>
    <property type="evidence" value="ECO:0007669"/>
    <property type="project" value="InterPro"/>
</dbReference>
<evidence type="ECO:0000256" key="18">
    <source>
        <dbReference type="SAM" id="Phobius"/>
    </source>
</evidence>
<evidence type="ECO:0000256" key="15">
    <source>
        <dbReference type="ARBA" id="ARBA00093232"/>
    </source>
</evidence>
<dbReference type="InterPro" id="IPR050843">
    <property type="entry name" value="Glycosyl_Hydrlase_38"/>
</dbReference>
<dbReference type="Pfam" id="PF01074">
    <property type="entry name" value="Glyco_hydro_38N"/>
    <property type="match status" value="1"/>
</dbReference>
<dbReference type="Gene3D" id="2.60.40.1180">
    <property type="entry name" value="Golgi alpha-mannosidase II"/>
    <property type="match status" value="1"/>
</dbReference>
<comment type="subcellular location">
    <subcellularLocation>
        <location evidence="1">Golgi apparatus membrane</location>
        <topology evidence="1">Single-pass type II membrane protein</topology>
    </subcellularLocation>
</comment>
<comment type="function">
    <text evidence="14">Catalyzes the first committed step in the biosynthesis of complex N-glycans. It controls conversion of high mannose to complex N-glycans; the final hydrolytic step in the N-glycan maturation pathway.</text>
</comment>
<comment type="catalytic activity">
    <reaction evidence="15">
        <text>N(4)-{beta-D-GlcNAc-(1-&gt;2)-alpha-D-Man-(1-&gt;3)-[alpha-D-Man-(1-&gt;3)-[alpha-D-Man-(1-&gt;6)]-alpha-D-Man-(1-&gt;6)]-beta-D-Man-(1-&gt;4)-beta-D-GlcNAc-(1-&gt;4)-beta-D-GlcNAc}-L-asparaginyl-[protein] + 2 H2O = 2 alpha-D-mannopyranose + an N(4)-{beta-D-GlcNAc-(1-&gt;2)-alpha-D-Man-(1-&gt;3)-[alpha-D-Man-(1-&gt;6)]-beta-D-Man-(1-&gt;4)-beta-D-GlcNAc-(1-&gt;4)-beta-D-GlcNAc}-L-asparaginyl-[protein]</text>
        <dbReference type="Rhea" id="RHEA:56052"/>
        <dbReference type="Rhea" id="RHEA-COMP:14368"/>
        <dbReference type="Rhea" id="RHEA-COMP:14369"/>
        <dbReference type="ChEBI" id="CHEBI:15377"/>
        <dbReference type="ChEBI" id="CHEBI:28729"/>
        <dbReference type="ChEBI" id="CHEBI:60615"/>
        <dbReference type="ChEBI" id="CHEBI:60625"/>
        <dbReference type="EC" id="3.2.1.114"/>
    </reaction>
</comment>
<dbReference type="Gene3D" id="3.20.110.10">
    <property type="entry name" value="Glycoside hydrolase 38, N terminal domain"/>
    <property type="match status" value="1"/>
</dbReference>
<dbReference type="InterPro" id="IPR037094">
    <property type="entry name" value="Glyco_hydro_38_cen_sf"/>
</dbReference>
<dbReference type="SUPFAM" id="SSF74650">
    <property type="entry name" value="Galactose mutarotase-like"/>
    <property type="match status" value="1"/>
</dbReference>
<keyword evidence="10" id="KW-0333">Golgi apparatus</keyword>
<evidence type="ECO:0000259" key="19">
    <source>
        <dbReference type="SMART" id="SM00872"/>
    </source>
</evidence>
<keyword evidence="17" id="KW-0175">Coiled coil</keyword>
<feature type="domain" description="Glycoside hydrolase family 38 central" evidence="19">
    <location>
        <begin position="536"/>
        <end position="623"/>
    </location>
</feature>
<dbReference type="InterPro" id="IPR011330">
    <property type="entry name" value="Glyco_hydro/deAcase_b/a-brl"/>
</dbReference>
<evidence type="ECO:0000256" key="16">
    <source>
        <dbReference type="RuleBase" id="RU361199"/>
    </source>
</evidence>
<evidence type="ECO:0000256" key="14">
    <source>
        <dbReference type="ARBA" id="ARBA00059516"/>
    </source>
</evidence>
<dbReference type="EnsemblMetazoa" id="XM_038202261.1">
    <property type="protein sequence ID" value="XP_038058189.1"/>
    <property type="gene ID" value="LOC119729617"/>
</dbReference>
<evidence type="ECO:0000256" key="3">
    <source>
        <dbReference type="ARBA" id="ARBA00009792"/>
    </source>
</evidence>
<evidence type="ECO:0000256" key="4">
    <source>
        <dbReference type="ARBA" id="ARBA00022692"/>
    </source>
</evidence>
<dbReference type="InterPro" id="IPR028995">
    <property type="entry name" value="Glyco_hydro_57/38_cen_sf"/>
</dbReference>
<dbReference type="RefSeq" id="XP_038058189.1">
    <property type="nucleotide sequence ID" value="XM_038202261.1"/>
</dbReference>
<dbReference type="InterPro" id="IPR011013">
    <property type="entry name" value="Gal_mutarotase_sf_dom"/>
</dbReference>
<evidence type="ECO:0000256" key="7">
    <source>
        <dbReference type="ARBA" id="ARBA00022833"/>
    </source>
</evidence>
<keyword evidence="11 18" id="KW-0472">Membrane</keyword>
<comment type="pathway">
    <text evidence="2">Protein modification; protein glycosylation.</text>
</comment>
<dbReference type="Gene3D" id="1.20.1270.50">
    <property type="entry name" value="Glycoside hydrolase family 38, central domain"/>
    <property type="match status" value="1"/>
</dbReference>
<keyword evidence="13 16" id="KW-0326">Glycosidase</keyword>
<dbReference type="GO" id="GO:0000139">
    <property type="term" value="C:Golgi membrane"/>
    <property type="evidence" value="ECO:0007669"/>
    <property type="project" value="UniProtKB-SubCell"/>
</dbReference>
<dbReference type="FunFam" id="2.60.40.1180:FF:000019">
    <property type="entry name" value="Alpha-mannosidase 2"/>
    <property type="match status" value="1"/>
</dbReference>
<dbReference type="Pfam" id="PF09261">
    <property type="entry name" value="Alpha-mann_mid"/>
    <property type="match status" value="1"/>
</dbReference>
<sequence>MKTYMALMGAAIFFVVIVSMYLMLDQTRSFPDPRGPHDTLLKVQQFSPGEIDELHQKISALENDLVNNHETINQLRNAVKSLANGDLSFKLPQLDPHPVVPAHQKDGTAPKNIDLNVHQPVQVDSKLPMQSWKPLPPFTVARAEVGNEECAFGAVPNGNNVDVQMLDVYNTLPFDNPDGGVWKQGYDIKYNPNQWNDDPLKVFVVPHSHNDPGWIKTVDKYFKDQTVHILNNMVVKMQEYPKMRFIWAEISYFSMWWEQTSKQSQDITKRLLEEGRFEIVTGGWVMNDEANSHYFAMADQLIEGHEWIEAFLGVKPKAGWAIDPFGMTPTMAYLLQRMGFEAMLIQRTHYAIKKYLSKEKKLEFLWRQNWDHGSSTDMFCHMMPFYSYDVPHTCGPDPKICCQFDFKRLPGGRIACPWKVPPVPINDMNVANKAEILLDQYRKKSTLYRTNILLVPLGDDFRYDKAAEWDQQYTNYQKLFDYMNSQPGWHVQAQFGTLSDYFNTIIEHTKGPTGTQPQGFPVLSGDFFTYTDREKDYWSGYYTSRPFYKNMDRILESHLRGAEIIYTVAATKARQVGTGQKFDEDSMIKMLTTARRNLGLFQHHDAITGTAKDHVVVDYGTKLLTSVNDMRKIMMKSIHFLLSPDQTKYAPYTAFFDVDEESSKHDILPEKKVLKLSTEASSIAVFYNTLAQQRNELVRLYVSSPNVQVTDGEKKVIPSQSNLVWTDDMQTASTKYELVFAVDIAPLGIKKYLIKDMGSSESEQHGLSTVAMYHVPGSGTEKRGPFVVEKFANYPSEDISIENSNLKAVFTGSTGMLKSLTTKADGKKTDIELLFMLYGTVSQKAKSGAYLFLPDGPAKPINLNNPLVRVVRGPLLSEIYVSFNMVNHRVTIKESAGVDSRILDIRNVVDIRSVRNQELIMRLKSSVENPDRIYYTDLNGFQLQQRKTLDKLPIQANYYPMPNMAFLESSDTRLTLLTNHPSGVACLQTGWFEVVLDRRLNQDDSRGLQQGVLDNKVTSLSYQILLERTDATAAATAAKQVRQKSHTLLGWLKGERKSPPQPAGFPSLLAHAASHTLDHPLYIHTALPESQEPSGQLLPEYQMLDEAFPCDVHLLNLRTRVQQSNNAVEAKREAFLLLHRTGFDCRYPGLALSCSTNGGKVAVRNLFQNLNLRGLQATSLSGLYDSNEMEVDSEFTIEPMEINTYRVQFH</sequence>
<dbReference type="EC" id="3.2.1.-" evidence="16"/>
<dbReference type="FunFam" id="2.70.98.30:FF:000002">
    <property type="entry name" value="Alpha-mannosidase"/>
    <property type="match status" value="1"/>
</dbReference>
<feature type="coiled-coil region" evidence="17">
    <location>
        <begin position="51"/>
        <end position="78"/>
    </location>
</feature>
<dbReference type="Proteomes" id="UP000887568">
    <property type="component" value="Unplaced"/>
</dbReference>
<evidence type="ECO:0000256" key="6">
    <source>
        <dbReference type="ARBA" id="ARBA00022801"/>
    </source>
</evidence>
<evidence type="ECO:0000313" key="20">
    <source>
        <dbReference type="EnsemblMetazoa" id="XP_038058189.1"/>
    </source>
</evidence>
<evidence type="ECO:0000313" key="21">
    <source>
        <dbReference type="Proteomes" id="UP000887568"/>
    </source>
</evidence>
<comment type="similarity">
    <text evidence="3 16">Belongs to the glycosyl hydrolase 38 family.</text>
</comment>
<dbReference type="PANTHER" id="PTHR11607:SF3">
    <property type="entry name" value="LYSOSOMAL ALPHA-MANNOSIDASE"/>
    <property type="match status" value="1"/>
</dbReference>
<dbReference type="Gene3D" id="2.70.98.30">
    <property type="entry name" value="Golgi alpha-mannosidase II, domain 4"/>
    <property type="match status" value="1"/>
</dbReference>